<evidence type="ECO:0000256" key="7">
    <source>
        <dbReference type="ARBA" id="ARBA00022967"/>
    </source>
</evidence>
<dbReference type="InterPro" id="IPR027417">
    <property type="entry name" value="P-loop_NTPase"/>
</dbReference>
<dbReference type="AlphaFoldDB" id="W5IK66"/>
<dbReference type="Pfam" id="PF00005">
    <property type="entry name" value="ABC_tran"/>
    <property type="match status" value="2"/>
</dbReference>
<reference evidence="10 11" key="1">
    <citation type="submission" date="2012-01" db="EMBL/GenBank/DDBJ databases">
        <title>The Genome Sequence of Scardovia inopinata F0304.</title>
        <authorList>
            <consortium name="The Broad Institute Genome Sequencing Platform"/>
            <person name="Earl A."/>
            <person name="Ward D."/>
            <person name="Feldgarden M."/>
            <person name="Gevers D."/>
            <person name="Izard J."/>
            <person name="Baranova O.V."/>
            <person name="Blanton J.M."/>
            <person name="Tanner A.C."/>
            <person name="Dewhirst F.E."/>
            <person name="Young S.K."/>
            <person name="Zeng Q."/>
            <person name="Gargeya S."/>
            <person name="Fitzgerald M."/>
            <person name="Haas B."/>
            <person name="Abouelleil A."/>
            <person name="Alvarado L."/>
            <person name="Arachchi H.M."/>
            <person name="Berlin A."/>
            <person name="Chapman S.B."/>
            <person name="Gearin G."/>
            <person name="Goldberg J."/>
            <person name="Griggs A."/>
            <person name="Gujja S."/>
            <person name="Hansen M."/>
            <person name="Heiman D."/>
            <person name="Howarth C."/>
            <person name="Larimer J."/>
            <person name="Lui A."/>
            <person name="MacDonald P.J."/>
            <person name="McCowen C."/>
            <person name="Montmayeur A."/>
            <person name="Murphy C."/>
            <person name="Neiman D."/>
            <person name="Pearson M."/>
            <person name="Priest M."/>
            <person name="Roberts A."/>
            <person name="Saif S."/>
            <person name="Shea T."/>
            <person name="Sisk P."/>
            <person name="Stolte C."/>
            <person name="Sykes S."/>
            <person name="Wortman J."/>
            <person name="Nusbaum C."/>
            <person name="Birren B."/>
        </authorList>
    </citation>
    <scope>NUCLEOTIDE SEQUENCE [LARGE SCALE GENOMIC DNA]</scope>
    <source>
        <strain evidence="10 11">F0304</strain>
    </source>
</reference>
<evidence type="ECO:0000256" key="4">
    <source>
        <dbReference type="ARBA" id="ARBA00022737"/>
    </source>
</evidence>
<dbReference type="HOGENOM" id="CLU_000604_92_3_11"/>
<dbReference type="PROSITE" id="PS50893">
    <property type="entry name" value="ABC_TRANSPORTER_2"/>
    <property type="match status" value="2"/>
</dbReference>
<feature type="domain" description="ABC transporter" evidence="9">
    <location>
        <begin position="15"/>
        <end position="253"/>
    </location>
</feature>
<dbReference type="GO" id="GO:0016887">
    <property type="term" value="F:ATP hydrolysis activity"/>
    <property type="evidence" value="ECO:0007669"/>
    <property type="project" value="InterPro"/>
</dbReference>
<keyword evidence="2" id="KW-1003">Cell membrane</keyword>
<dbReference type="GO" id="GO:0005524">
    <property type="term" value="F:ATP binding"/>
    <property type="evidence" value="ECO:0007669"/>
    <property type="project" value="UniProtKB-KW"/>
</dbReference>
<dbReference type="PROSITE" id="PS00211">
    <property type="entry name" value="ABC_TRANSPORTER_1"/>
    <property type="match status" value="1"/>
</dbReference>
<evidence type="ECO:0000259" key="9">
    <source>
        <dbReference type="PROSITE" id="PS50893"/>
    </source>
</evidence>
<evidence type="ECO:0000313" key="10">
    <source>
        <dbReference type="EMBL" id="EFG27306.1"/>
    </source>
</evidence>
<dbReference type="InterPro" id="IPR003439">
    <property type="entry name" value="ABC_transporter-like_ATP-bd"/>
</dbReference>
<protein>
    <recommendedName>
        <fullName evidence="9">ABC transporter domain-containing protein</fullName>
    </recommendedName>
</protein>
<dbReference type="SMART" id="SM00382">
    <property type="entry name" value="AAA"/>
    <property type="match status" value="2"/>
</dbReference>
<name>W5IK66_SCAIO</name>
<organism evidence="10 11">
    <name type="scientific">Scardovia inopinata F0304</name>
    <dbReference type="NCBI Taxonomy" id="641146"/>
    <lineage>
        <taxon>Bacteria</taxon>
        <taxon>Bacillati</taxon>
        <taxon>Actinomycetota</taxon>
        <taxon>Actinomycetes</taxon>
        <taxon>Bifidobacteriales</taxon>
        <taxon>Bifidobacteriaceae</taxon>
        <taxon>Scardovia</taxon>
    </lineage>
</organism>
<evidence type="ECO:0000313" key="11">
    <source>
        <dbReference type="Proteomes" id="UP000005777"/>
    </source>
</evidence>
<evidence type="ECO:0000256" key="8">
    <source>
        <dbReference type="ARBA" id="ARBA00023136"/>
    </source>
</evidence>
<dbReference type="InterPro" id="IPR017871">
    <property type="entry name" value="ABC_transporter-like_CS"/>
</dbReference>
<keyword evidence="7" id="KW-1278">Translocase</keyword>
<dbReference type="RefSeq" id="WP_006293322.1">
    <property type="nucleotide sequence ID" value="NZ_GG770225.1"/>
</dbReference>
<dbReference type="InterPro" id="IPR003593">
    <property type="entry name" value="AAA+_ATPase"/>
</dbReference>
<comment type="caution">
    <text evidence="10">The sequence shown here is derived from an EMBL/GenBank/DDBJ whole genome shotgun (WGS) entry which is preliminary data.</text>
</comment>
<keyword evidence="1" id="KW-0813">Transport</keyword>
<dbReference type="PANTHER" id="PTHR43790">
    <property type="entry name" value="CARBOHYDRATE TRANSPORT ATP-BINDING PROTEIN MG119-RELATED"/>
    <property type="match status" value="1"/>
</dbReference>
<dbReference type="SUPFAM" id="SSF52540">
    <property type="entry name" value="P-loop containing nucleoside triphosphate hydrolases"/>
    <property type="match status" value="2"/>
</dbReference>
<dbReference type="eggNOG" id="COG1129">
    <property type="taxonomic scope" value="Bacteria"/>
</dbReference>
<dbReference type="CDD" id="cd03216">
    <property type="entry name" value="ABC_Carb_Monos_I"/>
    <property type="match status" value="1"/>
</dbReference>
<dbReference type="InterPro" id="IPR050107">
    <property type="entry name" value="ABC_carbohydrate_import_ATPase"/>
</dbReference>
<feature type="domain" description="ABC transporter" evidence="9">
    <location>
        <begin position="273"/>
        <end position="519"/>
    </location>
</feature>
<keyword evidence="3" id="KW-0762">Sugar transport</keyword>
<evidence type="ECO:0000256" key="5">
    <source>
        <dbReference type="ARBA" id="ARBA00022741"/>
    </source>
</evidence>
<dbReference type="Gene3D" id="3.40.50.300">
    <property type="entry name" value="P-loop containing nucleotide triphosphate hydrolases"/>
    <property type="match status" value="2"/>
</dbReference>
<gene>
    <name evidence="10" type="ORF">HMPREF9020_00947</name>
</gene>
<dbReference type="PANTHER" id="PTHR43790:SF1">
    <property type="entry name" value="XYLOSE IMPORT ATP-BINDING PROTEIN XYLG"/>
    <property type="match status" value="1"/>
</dbReference>
<sequence length="529" mass="58170">MAINTHTAKDDDIILTMRHITKRFGPVTALNDVNITVRRGEIFSVCGENGAGKSTLMNVLSGVYPYGTYEGDIIYNGQECRFKSIRDSEKEGIVIIHQELALVPYMTIADNIFLGNPITTGIAVNDNQQRRIASDVMKTVGLHEDPNTLISNIGVGKQQLVEIAKALTKDVRLLILDEPTAALNDEDSANLLKLIDDLRKNRGITAIIISHKLNEIASSADSVQVIRDGSTISHMTIDADHPLDQNALIRDMVGRPLTNRYPEHNPHIGKEVLRVEDWQVYHPLDTGRRVVKGVSFNVRSGEIVGLAGLIGAGRTEMAMSIFGHQYGVNASGKIYLNGKETELPTVTSAIKKGIAYATEDRKRYGLNLLSTIRENTSLASLGHLSRHGVIDRSREALLAEKYRKELRTKAPTIEMPAGNLSGGNQQKVVLAKWMAADPQVLILDEPTRGIDVGAKYDIYEIIDSLADEGNAVMVISSELPELLGICDRIYTMSQGVLTACLPARQTNQEELMRYMTSSLPMNKEDAFAS</sequence>
<dbReference type="Proteomes" id="UP000005777">
    <property type="component" value="Unassembled WGS sequence"/>
</dbReference>
<accession>W5IK66</accession>
<evidence type="ECO:0000256" key="1">
    <source>
        <dbReference type="ARBA" id="ARBA00022448"/>
    </source>
</evidence>
<evidence type="ECO:0000256" key="2">
    <source>
        <dbReference type="ARBA" id="ARBA00022475"/>
    </source>
</evidence>
<evidence type="ECO:0000256" key="3">
    <source>
        <dbReference type="ARBA" id="ARBA00022597"/>
    </source>
</evidence>
<keyword evidence="6" id="KW-0067">ATP-binding</keyword>
<dbReference type="EMBL" id="ADCX01000004">
    <property type="protein sequence ID" value="EFG27306.1"/>
    <property type="molecule type" value="Genomic_DNA"/>
</dbReference>
<keyword evidence="4" id="KW-0677">Repeat</keyword>
<proteinExistence type="predicted"/>
<keyword evidence="11" id="KW-1185">Reference proteome</keyword>
<evidence type="ECO:0000256" key="6">
    <source>
        <dbReference type="ARBA" id="ARBA00022840"/>
    </source>
</evidence>
<keyword evidence="5" id="KW-0547">Nucleotide-binding</keyword>
<dbReference type="CDD" id="cd03215">
    <property type="entry name" value="ABC_Carb_Monos_II"/>
    <property type="match status" value="1"/>
</dbReference>
<keyword evidence="8" id="KW-0472">Membrane</keyword>